<protein>
    <submittedName>
        <fullName evidence="2">Winged helix-turn-helix transcriptional regulator</fullName>
    </submittedName>
</protein>
<sequence length="339" mass="37532">MKTLLFLFISMYIAVVVNLMISLWEILKIVTISFILLFLPLHHITCFSQESSPSVVVGIDSNGLVNVNVKLSLNEGLHEIILPVEPIPITIAVVGDDKDLPLIYEEGRLYIYLDKPLNININYIANITIENNVFYLNIKTPDVIELRISKEVILLSWPEENVVDIGFAQGILTLWIKGPITINYAIKLSTTQTSKTITTSTSPPPSTTAINTYESPTLATSTATPTFTNGLSKSMNLIIIAIIAASVSCVVVFYTLFIKKRKVGQSSILDTLGEVDIAIIKSLEARGGSAFQTELQNDINVPKTTLWRHIKKLEKLGIVKIEKIGLQNKVVLTKKIKLT</sequence>
<keyword evidence="1" id="KW-0472">Membrane</keyword>
<dbReference type="SUPFAM" id="SSF46785">
    <property type="entry name" value="Winged helix' DNA-binding domain"/>
    <property type="match status" value="1"/>
</dbReference>
<dbReference type="InterPro" id="IPR036388">
    <property type="entry name" value="WH-like_DNA-bd_sf"/>
</dbReference>
<evidence type="ECO:0000313" key="2">
    <source>
        <dbReference type="EMBL" id="HGQ65022.1"/>
    </source>
</evidence>
<gene>
    <name evidence="2" type="ORF">ENU08_07245</name>
</gene>
<dbReference type="InterPro" id="IPR011991">
    <property type="entry name" value="ArsR-like_HTH"/>
</dbReference>
<dbReference type="AlphaFoldDB" id="A0A7C4NMK8"/>
<name>A0A7C4NMK8_9CREN</name>
<dbReference type="CDD" id="cd00090">
    <property type="entry name" value="HTH_ARSR"/>
    <property type="match status" value="1"/>
</dbReference>
<evidence type="ECO:0000256" key="1">
    <source>
        <dbReference type="SAM" id="Phobius"/>
    </source>
</evidence>
<proteinExistence type="predicted"/>
<feature type="transmembrane region" description="Helical" evidence="1">
    <location>
        <begin position="237"/>
        <end position="257"/>
    </location>
</feature>
<dbReference type="InterPro" id="IPR036390">
    <property type="entry name" value="WH_DNA-bd_sf"/>
</dbReference>
<reference evidence="2" key="1">
    <citation type="journal article" date="2020" name="mSystems">
        <title>Genome- and Community-Level Interaction Insights into Carbon Utilization and Element Cycling Functions of Hydrothermarchaeota in Hydrothermal Sediment.</title>
        <authorList>
            <person name="Zhou Z."/>
            <person name="Liu Y."/>
            <person name="Xu W."/>
            <person name="Pan J."/>
            <person name="Luo Z.H."/>
            <person name="Li M."/>
        </authorList>
    </citation>
    <scope>NUCLEOTIDE SEQUENCE [LARGE SCALE GENOMIC DNA]</scope>
    <source>
        <strain evidence="2">SpSt-637</strain>
    </source>
</reference>
<dbReference type="EMBL" id="DTBD01000066">
    <property type="protein sequence ID" value="HGQ65022.1"/>
    <property type="molecule type" value="Genomic_DNA"/>
</dbReference>
<dbReference type="Pfam" id="PF13412">
    <property type="entry name" value="HTH_24"/>
    <property type="match status" value="1"/>
</dbReference>
<organism evidence="2">
    <name type="scientific">Ignisphaera aggregans</name>
    <dbReference type="NCBI Taxonomy" id="334771"/>
    <lineage>
        <taxon>Archaea</taxon>
        <taxon>Thermoproteota</taxon>
        <taxon>Thermoprotei</taxon>
        <taxon>Desulfurococcales</taxon>
        <taxon>Desulfurococcaceae</taxon>
        <taxon>Ignisphaera</taxon>
    </lineage>
</organism>
<keyword evidence="1" id="KW-0812">Transmembrane</keyword>
<feature type="transmembrane region" description="Helical" evidence="1">
    <location>
        <begin position="12"/>
        <end position="39"/>
    </location>
</feature>
<comment type="caution">
    <text evidence="2">The sequence shown here is derived from an EMBL/GenBank/DDBJ whole genome shotgun (WGS) entry which is preliminary data.</text>
</comment>
<keyword evidence="1" id="KW-1133">Transmembrane helix</keyword>
<dbReference type="Gene3D" id="1.10.10.10">
    <property type="entry name" value="Winged helix-like DNA-binding domain superfamily/Winged helix DNA-binding domain"/>
    <property type="match status" value="1"/>
</dbReference>
<accession>A0A7C4NMK8</accession>